<feature type="compositionally biased region" description="Basic residues" evidence="1">
    <location>
        <begin position="16"/>
        <end position="25"/>
    </location>
</feature>
<protein>
    <recommendedName>
        <fullName evidence="2">BioF2-like acetyltransferase domain-containing protein</fullName>
    </recommendedName>
</protein>
<dbReference type="InterPro" id="IPR038740">
    <property type="entry name" value="BioF2-like_GNAT_dom"/>
</dbReference>
<feature type="region of interest" description="Disordered" evidence="1">
    <location>
        <begin position="381"/>
        <end position="413"/>
    </location>
</feature>
<proteinExistence type="predicted"/>
<evidence type="ECO:0000259" key="2">
    <source>
        <dbReference type="Pfam" id="PF13480"/>
    </source>
</evidence>
<feature type="domain" description="BioF2-like acetyltransferase" evidence="2">
    <location>
        <begin position="217"/>
        <end position="360"/>
    </location>
</feature>
<evidence type="ECO:0000313" key="4">
    <source>
        <dbReference type="Proteomes" id="UP000249185"/>
    </source>
</evidence>
<dbReference type="Gene3D" id="3.40.630.30">
    <property type="match status" value="1"/>
</dbReference>
<comment type="caution">
    <text evidence="3">The sequence shown here is derived from an EMBL/GenBank/DDBJ whole genome shotgun (WGS) entry which is preliminary data.</text>
</comment>
<reference evidence="3 4" key="1">
    <citation type="submission" date="2017-08" db="EMBL/GenBank/DDBJ databases">
        <title>Infants hospitalized years apart are colonized by the same room-sourced microbial strains.</title>
        <authorList>
            <person name="Brooks B."/>
            <person name="Olm M.R."/>
            <person name="Firek B.A."/>
            <person name="Baker R."/>
            <person name="Thomas B.C."/>
            <person name="Morowitz M.J."/>
            <person name="Banfield J.F."/>
        </authorList>
    </citation>
    <scope>NUCLEOTIDE SEQUENCE [LARGE SCALE GENOMIC DNA]</scope>
    <source>
        <strain evidence="3">S2_005_002_R2_34</strain>
    </source>
</reference>
<evidence type="ECO:0000313" key="3">
    <source>
        <dbReference type="EMBL" id="PZQ47020.1"/>
    </source>
</evidence>
<feature type="region of interest" description="Disordered" evidence="1">
    <location>
        <begin position="1"/>
        <end position="25"/>
    </location>
</feature>
<dbReference type="Proteomes" id="UP000249185">
    <property type="component" value="Unassembled WGS sequence"/>
</dbReference>
<dbReference type="SUPFAM" id="SSF55729">
    <property type="entry name" value="Acyl-CoA N-acyltransferases (Nat)"/>
    <property type="match status" value="1"/>
</dbReference>
<gene>
    <name evidence="3" type="ORF">DI556_18710</name>
</gene>
<organism evidence="3 4">
    <name type="scientific">Rhodovulum sulfidophilum</name>
    <name type="common">Rhodobacter sulfidophilus</name>
    <dbReference type="NCBI Taxonomy" id="35806"/>
    <lineage>
        <taxon>Bacteria</taxon>
        <taxon>Pseudomonadati</taxon>
        <taxon>Pseudomonadota</taxon>
        <taxon>Alphaproteobacteria</taxon>
        <taxon>Rhodobacterales</taxon>
        <taxon>Paracoccaceae</taxon>
        <taxon>Rhodovulum</taxon>
    </lineage>
</organism>
<sequence length="413" mass="45165">MRRPPAPGSRREWPRGRRSHRPRPRIARRGAGRMWVEAIDDIAAFRASRPAWEALYARDPDGQIFLSHRWLETWFTFAKPRWLVLTARPARGSGDPLGFFPLRLRRPARPGAAPTLVPAGASLADYTGFLCAPEAEAEVARAFGQALPRLGLRADLDNLLLSERRFASFTRAAAATGARVTDRPGTDNHDGIDLSTAPRAALPGDWETFLETRMSANSRQKARRFLRRLDGDPALSVRSATGASLGRDLGILMALWETAWASRKGDNLARVARTIRQGVAAFHAAGLLDLRLLWRDGTPLAAHALYVDPVRRALYFSVGACDKTARSPPPSFLLHCEALRRAIAEGYRCYDFMRGDEAYKFSFCDDSRRLRHVSLGIAARAGGHSSPGGPGAGPMPPACPEASPEDVAPPGGP</sequence>
<accession>A0A2W5Q6K0</accession>
<dbReference type="EMBL" id="QFPW01000019">
    <property type="protein sequence ID" value="PZQ47020.1"/>
    <property type="molecule type" value="Genomic_DNA"/>
</dbReference>
<name>A0A2W5Q6K0_RHOSU</name>
<evidence type="ECO:0000256" key="1">
    <source>
        <dbReference type="SAM" id="MobiDB-lite"/>
    </source>
</evidence>
<dbReference type="Pfam" id="PF13480">
    <property type="entry name" value="Acetyltransf_6"/>
    <property type="match status" value="1"/>
</dbReference>
<dbReference type="AlphaFoldDB" id="A0A2W5Q6K0"/>
<dbReference type="PRINTS" id="PR01500">
    <property type="entry name" value="TROPOELASTIN"/>
</dbReference>
<dbReference type="InterPro" id="IPR016181">
    <property type="entry name" value="Acyl_CoA_acyltransferase"/>
</dbReference>